<evidence type="ECO:0000256" key="5">
    <source>
        <dbReference type="ARBA" id="ARBA00023014"/>
    </source>
</evidence>
<keyword evidence="4" id="KW-0408">Iron</keyword>
<sequence length="329" mass="36495">MNTSKDAWHAVALSREVRTKPVRILHEGEPVVLFRGKSGIAALVDRCPHRRVELSKGRVVQGDIECPYHGWRFGGDGQCSAIPGHLGDVPRYRVKRYQALEQDGAIFISNGTPDAPPYVHCMIGQKIALRHVHSSSASTLIDAAENILDVAHTHFTHKGLLRGFSAKRYNVDVTITGGKDWVEACYTGEDRQDGLISRLLDGERTKTIGRFRSPGIVELEYWGPKEMTIATAFHLNTADVETVNGVGWIMAPDHGVITWAKSLLFKPMMHFALAQDQRVLKSAQNNARFAPDSKIINGPLDFLRTDMELILAGERPTAADAPRHHTIEL</sequence>
<proteinExistence type="predicted"/>
<dbReference type="Pfam" id="PF19112">
    <property type="entry name" value="VanA_C"/>
    <property type="match status" value="1"/>
</dbReference>
<comment type="caution">
    <text evidence="7">The sequence shown here is derived from an EMBL/GenBank/DDBJ whole genome shotgun (WGS) entry which is preliminary data.</text>
</comment>
<protein>
    <submittedName>
        <fullName evidence="7">Rieske 2Fe-2S domain-containing protein</fullName>
    </submittedName>
</protein>
<gene>
    <name evidence="7" type="ORF">L0664_06320</name>
</gene>
<name>A0ABS9CWB3_9RHOB</name>
<dbReference type="InterPro" id="IPR050584">
    <property type="entry name" value="Cholesterol_7-desaturase"/>
</dbReference>
<dbReference type="InterPro" id="IPR015881">
    <property type="entry name" value="ARHD_Rieske_2Fe_2S"/>
</dbReference>
<dbReference type="RefSeq" id="WP_235224772.1">
    <property type="nucleotide sequence ID" value="NZ_JAKGAQ010000001.1"/>
</dbReference>
<dbReference type="PROSITE" id="PS00570">
    <property type="entry name" value="RING_HYDROXYL_ALPHA"/>
    <property type="match status" value="1"/>
</dbReference>
<dbReference type="Gene3D" id="2.102.10.10">
    <property type="entry name" value="Rieske [2Fe-2S] iron-sulphur domain"/>
    <property type="match status" value="1"/>
</dbReference>
<feature type="domain" description="Rieske" evidence="6">
    <location>
        <begin position="8"/>
        <end position="108"/>
    </location>
</feature>
<keyword evidence="1" id="KW-0001">2Fe-2S</keyword>
<accession>A0ABS9CWB3</accession>
<evidence type="ECO:0000256" key="4">
    <source>
        <dbReference type="ARBA" id="ARBA00023004"/>
    </source>
</evidence>
<dbReference type="PANTHER" id="PTHR21266:SF60">
    <property type="entry name" value="3-KETOSTEROID-9-ALPHA-MONOOXYGENASE, OXYGENASE COMPONENT"/>
    <property type="match status" value="1"/>
</dbReference>
<evidence type="ECO:0000256" key="3">
    <source>
        <dbReference type="ARBA" id="ARBA00023002"/>
    </source>
</evidence>
<dbReference type="Proteomes" id="UP001200557">
    <property type="component" value="Unassembled WGS sequence"/>
</dbReference>
<evidence type="ECO:0000256" key="2">
    <source>
        <dbReference type="ARBA" id="ARBA00022723"/>
    </source>
</evidence>
<dbReference type="InterPro" id="IPR017941">
    <property type="entry name" value="Rieske_2Fe-2S"/>
</dbReference>
<evidence type="ECO:0000256" key="1">
    <source>
        <dbReference type="ARBA" id="ARBA00022714"/>
    </source>
</evidence>
<organism evidence="7 8">
    <name type="scientific">Octadecabacter dasysiphoniae</name>
    <dbReference type="NCBI Taxonomy" id="2909341"/>
    <lineage>
        <taxon>Bacteria</taxon>
        <taxon>Pseudomonadati</taxon>
        <taxon>Pseudomonadota</taxon>
        <taxon>Alphaproteobacteria</taxon>
        <taxon>Rhodobacterales</taxon>
        <taxon>Roseobacteraceae</taxon>
        <taxon>Octadecabacter</taxon>
    </lineage>
</organism>
<evidence type="ECO:0000259" key="6">
    <source>
        <dbReference type="PROSITE" id="PS51296"/>
    </source>
</evidence>
<keyword evidence="3" id="KW-0560">Oxidoreductase</keyword>
<dbReference type="Gene3D" id="3.90.380.10">
    <property type="entry name" value="Naphthalene 1,2-dioxygenase Alpha Subunit, Chain A, domain 1"/>
    <property type="match status" value="1"/>
</dbReference>
<keyword evidence="8" id="KW-1185">Reference proteome</keyword>
<dbReference type="CDD" id="cd03469">
    <property type="entry name" value="Rieske_RO_Alpha_N"/>
    <property type="match status" value="1"/>
</dbReference>
<dbReference type="SUPFAM" id="SSF55961">
    <property type="entry name" value="Bet v1-like"/>
    <property type="match status" value="1"/>
</dbReference>
<dbReference type="InterPro" id="IPR044043">
    <property type="entry name" value="VanA_C_cat"/>
</dbReference>
<reference evidence="7 8" key="1">
    <citation type="submission" date="2022-01" db="EMBL/GenBank/DDBJ databases">
        <title>Octadecabacter sp. nov., isolated from a marine alga.</title>
        <authorList>
            <person name="Jin M.S."/>
            <person name="Kim H.M."/>
            <person name="Han D.M."/>
            <person name="Jung J.J."/>
            <person name="Jeon C.O."/>
        </authorList>
    </citation>
    <scope>NUCLEOTIDE SEQUENCE [LARGE SCALE GENOMIC DNA]</scope>
    <source>
        <strain evidence="7 8">G9-8</strain>
    </source>
</reference>
<evidence type="ECO:0000313" key="8">
    <source>
        <dbReference type="Proteomes" id="UP001200557"/>
    </source>
</evidence>
<dbReference type="SUPFAM" id="SSF50022">
    <property type="entry name" value="ISP domain"/>
    <property type="match status" value="1"/>
</dbReference>
<dbReference type="PROSITE" id="PS51296">
    <property type="entry name" value="RIESKE"/>
    <property type="match status" value="1"/>
</dbReference>
<dbReference type="EMBL" id="JAKGAQ010000001">
    <property type="protein sequence ID" value="MCF2870675.1"/>
    <property type="molecule type" value="Genomic_DNA"/>
</dbReference>
<evidence type="ECO:0000313" key="7">
    <source>
        <dbReference type="EMBL" id="MCF2870675.1"/>
    </source>
</evidence>
<keyword evidence="2" id="KW-0479">Metal-binding</keyword>
<keyword evidence="5" id="KW-0411">Iron-sulfur</keyword>
<dbReference type="PANTHER" id="PTHR21266">
    <property type="entry name" value="IRON-SULFUR DOMAIN CONTAINING PROTEIN"/>
    <property type="match status" value="1"/>
</dbReference>
<dbReference type="InterPro" id="IPR036922">
    <property type="entry name" value="Rieske_2Fe-2S_sf"/>
</dbReference>
<dbReference type="Pfam" id="PF00355">
    <property type="entry name" value="Rieske"/>
    <property type="match status" value="1"/>
</dbReference>